<keyword evidence="3" id="KW-1185">Reference proteome</keyword>
<name>A0A7W4VJ76_9HYPH</name>
<feature type="domain" description="DUF2249" evidence="1">
    <location>
        <begin position="10"/>
        <end position="79"/>
    </location>
</feature>
<gene>
    <name evidence="2" type="ORF">FHR70_001234</name>
</gene>
<sequence>MCSCNATETVIDLRQIMPQLHHPLIFGTFDQLYEGESLVLVNDYDLRPLLYQFGIRYPGSFDWDYIVKGPGLWQVRISREVA</sequence>
<reference evidence="2 3" key="1">
    <citation type="submission" date="2020-08" db="EMBL/GenBank/DDBJ databases">
        <title>The Agave Microbiome: Exploring the role of microbial communities in plant adaptations to desert environments.</title>
        <authorList>
            <person name="Partida-Martinez L.P."/>
        </authorList>
    </citation>
    <scope>NUCLEOTIDE SEQUENCE [LARGE SCALE GENOMIC DNA]</scope>
    <source>
        <strain evidence="2 3">AT3.9</strain>
    </source>
</reference>
<evidence type="ECO:0000313" key="3">
    <source>
        <dbReference type="Proteomes" id="UP000532010"/>
    </source>
</evidence>
<protein>
    <submittedName>
        <fullName evidence="2">Uncharacterized protein (DUF2249 family)</fullName>
    </submittedName>
</protein>
<dbReference type="RefSeq" id="WP_183448078.1">
    <property type="nucleotide sequence ID" value="NZ_JACHWB010000001.1"/>
</dbReference>
<evidence type="ECO:0000259" key="1">
    <source>
        <dbReference type="Pfam" id="PF10006"/>
    </source>
</evidence>
<comment type="caution">
    <text evidence="2">The sequence shown here is derived from an EMBL/GenBank/DDBJ whole genome shotgun (WGS) entry which is preliminary data.</text>
</comment>
<organism evidence="2 3">
    <name type="scientific">Microvirga lupini</name>
    <dbReference type="NCBI Taxonomy" id="420324"/>
    <lineage>
        <taxon>Bacteria</taxon>
        <taxon>Pseudomonadati</taxon>
        <taxon>Pseudomonadota</taxon>
        <taxon>Alphaproteobacteria</taxon>
        <taxon>Hyphomicrobiales</taxon>
        <taxon>Methylobacteriaceae</taxon>
        <taxon>Microvirga</taxon>
    </lineage>
</organism>
<dbReference type="EMBL" id="JACHWB010000001">
    <property type="protein sequence ID" value="MBB3018194.1"/>
    <property type="molecule type" value="Genomic_DNA"/>
</dbReference>
<evidence type="ECO:0000313" key="2">
    <source>
        <dbReference type="EMBL" id="MBB3018194.1"/>
    </source>
</evidence>
<accession>A0A7W4VJ76</accession>
<dbReference type="Proteomes" id="UP000532010">
    <property type="component" value="Unassembled WGS sequence"/>
</dbReference>
<dbReference type="Pfam" id="PF10006">
    <property type="entry name" value="DUF2249"/>
    <property type="match status" value="1"/>
</dbReference>
<dbReference type="AlphaFoldDB" id="A0A7W4VJ76"/>
<proteinExistence type="predicted"/>
<dbReference type="InterPro" id="IPR018720">
    <property type="entry name" value="DUF2249"/>
</dbReference>